<evidence type="ECO:0000313" key="2">
    <source>
        <dbReference type="EMBL" id="GCE27977.1"/>
    </source>
</evidence>
<dbReference type="Proteomes" id="UP000287171">
    <property type="component" value="Unassembled WGS sequence"/>
</dbReference>
<protein>
    <recommendedName>
        <fullName evidence="1">ABM domain-containing protein</fullName>
    </recommendedName>
</protein>
<reference evidence="3" key="1">
    <citation type="submission" date="2018-12" db="EMBL/GenBank/DDBJ databases">
        <title>Tengunoibacter tsumagoiensis gen. nov., sp. nov., Dictyobacter kobayashii sp. nov., D. alpinus sp. nov., and D. joshuensis sp. nov. and description of Dictyobacteraceae fam. nov. within the order Ktedonobacterales isolated from Tengu-no-mugimeshi.</title>
        <authorList>
            <person name="Wang C.M."/>
            <person name="Zheng Y."/>
            <person name="Sakai Y."/>
            <person name="Toyoda A."/>
            <person name="Minakuchi Y."/>
            <person name="Abe K."/>
            <person name="Yokota A."/>
            <person name="Yabe S."/>
        </authorList>
    </citation>
    <scope>NUCLEOTIDE SEQUENCE [LARGE SCALE GENOMIC DNA]</scope>
    <source>
        <strain evidence="3">Uno16</strain>
    </source>
</reference>
<comment type="caution">
    <text evidence="2">The sequence shown here is derived from an EMBL/GenBank/DDBJ whole genome shotgun (WGS) entry which is preliminary data.</text>
</comment>
<evidence type="ECO:0000313" key="3">
    <source>
        <dbReference type="Proteomes" id="UP000287171"/>
    </source>
</evidence>
<gene>
    <name evidence="2" type="ORF">KDA_34610</name>
</gene>
<dbReference type="InterPro" id="IPR011008">
    <property type="entry name" value="Dimeric_a/b-barrel"/>
</dbReference>
<organism evidence="2 3">
    <name type="scientific">Dictyobacter alpinus</name>
    <dbReference type="NCBI Taxonomy" id="2014873"/>
    <lineage>
        <taxon>Bacteria</taxon>
        <taxon>Bacillati</taxon>
        <taxon>Chloroflexota</taxon>
        <taxon>Ktedonobacteria</taxon>
        <taxon>Ktedonobacterales</taxon>
        <taxon>Dictyobacteraceae</taxon>
        <taxon>Dictyobacter</taxon>
    </lineage>
</organism>
<dbReference type="Pfam" id="PF03992">
    <property type="entry name" value="ABM"/>
    <property type="match status" value="1"/>
</dbReference>
<sequence length="236" mass="27296">MHVSKVEAVILQHSSELLVVTLARIQSGKDIEARGRIRSIVETLRSAPGLISTRMYSGQSNGLFYLLFTTWDDEESWLKAQERHTPRQLLSVHMKDLLMVPPEQWLMYYLWGYSKPTQPPQFAAVQLMGVTPQRIQQVQQTWLTGLQQPELQSLLTFAFFARGINDTPTATRITTTSPSTSYRELFSQRSSLLLCFFSWSDEIEREDFYAQRIYQNLKKSTEKEGTIMLLPLENQQ</sequence>
<dbReference type="SUPFAM" id="SSF54909">
    <property type="entry name" value="Dimeric alpha+beta barrel"/>
    <property type="match status" value="1"/>
</dbReference>
<dbReference type="EMBL" id="BIFT01000001">
    <property type="protein sequence ID" value="GCE27977.1"/>
    <property type="molecule type" value="Genomic_DNA"/>
</dbReference>
<dbReference type="AlphaFoldDB" id="A0A402B9I1"/>
<proteinExistence type="predicted"/>
<accession>A0A402B9I1</accession>
<dbReference type="Gene3D" id="3.30.70.100">
    <property type="match status" value="1"/>
</dbReference>
<feature type="domain" description="ABM" evidence="1">
    <location>
        <begin position="19"/>
        <end position="80"/>
    </location>
</feature>
<name>A0A402B9I1_9CHLR</name>
<keyword evidence="3" id="KW-1185">Reference proteome</keyword>
<dbReference type="InterPro" id="IPR007138">
    <property type="entry name" value="ABM_dom"/>
</dbReference>
<evidence type="ECO:0000259" key="1">
    <source>
        <dbReference type="Pfam" id="PF03992"/>
    </source>
</evidence>